<proteinExistence type="predicted"/>
<evidence type="ECO:0000313" key="2">
    <source>
        <dbReference type="Proteomes" id="UP001221142"/>
    </source>
</evidence>
<dbReference type="EMBL" id="JARKIF010000034">
    <property type="protein sequence ID" value="KAJ7610833.1"/>
    <property type="molecule type" value="Genomic_DNA"/>
</dbReference>
<organism evidence="1 2">
    <name type="scientific">Roridomyces roridus</name>
    <dbReference type="NCBI Taxonomy" id="1738132"/>
    <lineage>
        <taxon>Eukaryota</taxon>
        <taxon>Fungi</taxon>
        <taxon>Dikarya</taxon>
        <taxon>Basidiomycota</taxon>
        <taxon>Agaricomycotina</taxon>
        <taxon>Agaricomycetes</taxon>
        <taxon>Agaricomycetidae</taxon>
        <taxon>Agaricales</taxon>
        <taxon>Marasmiineae</taxon>
        <taxon>Mycenaceae</taxon>
        <taxon>Roridomyces</taxon>
    </lineage>
</organism>
<dbReference type="SUPFAM" id="SSF49785">
    <property type="entry name" value="Galactose-binding domain-like"/>
    <property type="match status" value="1"/>
</dbReference>
<evidence type="ECO:0000313" key="1">
    <source>
        <dbReference type="EMBL" id="KAJ7610833.1"/>
    </source>
</evidence>
<name>A0AAD7FCH2_9AGAR</name>
<accession>A0AAD7FCH2</accession>
<dbReference type="Proteomes" id="UP001221142">
    <property type="component" value="Unassembled WGS sequence"/>
</dbReference>
<dbReference type="InterPro" id="IPR008979">
    <property type="entry name" value="Galactose-bd-like_sf"/>
</dbReference>
<protein>
    <submittedName>
        <fullName evidence="1">Galactose-binding domain-like protein</fullName>
    </submittedName>
</protein>
<sequence>MSSISLLSPDTPIKYNLTGLRVSSTLDKSVGKKHLIDGNPETCWTSQQGLPQYIQISFQTPVVPETMQLTFQGGFVGTRCAVKVPSPTGWNLLAHVFPEDINRRQEFSLQQQASSAGVNALRLEFEESSDFFGRITVYELKLLGTILNG</sequence>
<reference evidence="1" key="1">
    <citation type="submission" date="2023-03" db="EMBL/GenBank/DDBJ databases">
        <title>Massive genome expansion in bonnet fungi (Mycena s.s.) driven by repeated elements and novel gene families across ecological guilds.</title>
        <authorList>
            <consortium name="Lawrence Berkeley National Laboratory"/>
            <person name="Harder C.B."/>
            <person name="Miyauchi S."/>
            <person name="Viragh M."/>
            <person name="Kuo A."/>
            <person name="Thoen E."/>
            <person name="Andreopoulos B."/>
            <person name="Lu D."/>
            <person name="Skrede I."/>
            <person name="Drula E."/>
            <person name="Henrissat B."/>
            <person name="Morin E."/>
            <person name="Kohler A."/>
            <person name="Barry K."/>
            <person name="LaButti K."/>
            <person name="Morin E."/>
            <person name="Salamov A."/>
            <person name="Lipzen A."/>
            <person name="Mereny Z."/>
            <person name="Hegedus B."/>
            <person name="Baldrian P."/>
            <person name="Stursova M."/>
            <person name="Weitz H."/>
            <person name="Taylor A."/>
            <person name="Grigoriev I.V."/>
            <person name="Nagy L.G."/>
            <person name="Martin F."/>
            <person name="Kauserud H."/>
        </authorList>
    </citation>
    <scope>NUCLEOTIDE SEQUENCE</scope>
    <source>
        <strain evidence="1">9284</strain>
    </source>
</reference>
<comment type="caution">
    <text evidence="1">The sequence shown here is derived from an EMBL/GenBank/DDBJ whole genome shotgun (WGS) entry which is preliminary data.</text>
</comment>
<keyword evidence="2" id="KW-1185">Reference proteome</keyword>
<dbReference type="AlphaFoldDB" id="A0AAD7FCH2"/>
<dbReference type="Gene3D" id="2.60.120.260">
    <property type="entry name" value="Galactose-binding domain-like"/>
    <property type="match status" value="1"/>
</dbReference>
<gene>
    <name evidence="1" type="ORF">FB45DRAFT_982128</name>
</gene>